<dbReference type="OrthoDB" id="2014201at2759"/>
<dbReference type="InterPro" id="IPR002495">
    <property type="entry name" value="Glyco_trans_8"/>
</dbReference>
<dbReference type="PANTHER" id="PTHR11183">
    <property type="entry name" value="GLYCOGENIN SUBFAMILY MEMBER"/>
    <property type="match status" value="1"/>
</dbReference>
<dbReference type="Proteomes" id="UP000799429">
    <property type="component" value="Unassembled WGS sequence"/>
</dbReference>
<sequence>MTVFSSYRAVFICVSLFLASAIISYNVHSPHGKVSWPEGSTPLTSKKPSLAFATFLAGKPGDETSTTPDDEDGYYLGARVLAYKLLHSPTTRSRRDIPFLVLVTEDVAQRKRDRLTKDGATVITIEKITSEFVHTEIERWKDVLSKLRLFDMTQYTKICFIDADHLVVKRLEGVFEDDATMVMATQNITSQTKDDEAPLPATFMFASKTDAGGYSHPYPPEPGDYLNAGFFVFQPSKELFNYYLSVININGRFDPGFPEQNLFNYAHRRDGNMPWQQLLYSWNMNWPTENDLRGGAASFHAKYWDGDPTHDPVLKEIWQQQRWEMQGYYMGAEEAREE</sequence>
<accession>A0A9P4SHS6</accession>
<keyword evidence="2" id="KW-1185">Reference proteome</keyword>
<dbReference type="EMBL" id="MU006089">
    <property type="protein sequence ID" value="KAF2842747.1"/>
    <property type="molecule type" value="Genomic_DNA"/>
</dbReference>
<protein>
    <submittedName>
        <fullName evidence="1">Glycosyltransferase family 8 protein</fullName>
    </submittedName>
</protein>
<evidence type="ECO:0000313" key="1">
    <source>
        <dbReference type="EMBL" id="KAF2842747.1"/>
    </source>
</evidence>
<reference evidence="1" key="1">
    <citation type="journal article" date="2020" name="Stud. Mycol.">
        <title>101 Dothideomycetes genomes: a test case for predicting lifestyles and emergence of pathogens.</title>
        <authorList>
            <person name="Haridas S."/>
            <person name="Albert R."/>
            <person name="Binder M."/>
            <person name="Bloem J."/>
            <person name="Labutti K."/>
            <person name="Salamov A."/>
            <person name="Andreopoulos B."/>
            <person name="Baker S."/>
            <person name="Barry K."/>
            <person name="Bills G."/>
            <person name="Bluhm B."/>
            <person name="Cannon C."/>
            <person name="Castanera R."/>
            <person name="Culley D."/>
            <person name="Daum C."/>
            <person name="Ezra D."/>
            <person name="Gonzalez J."/>
            <person name="Henrissat B."/>
            <person name="Kuo A."/>
            <person name="Liang C."/>
            <person name="Lipzen A."/>
            <person name="Lutzoni F."/>
            <person name="Magnuson J."/>
            <person name="Mondo S."/>
            <person name="Nolan M."/>
            <person name="Ohm R."/>
            <person name="Pangilinan J."/>
            <person name="Park H.-J."/>
            <person name="Ramirez L."/>
            <person name="Alfaro M."/>
            <person name="Sun H."/>
            <person name="Tritt A."/>
            <person name="Yoshinaga Y."/>
            <person name="Zwiers L.-H."/>
            <person name="Turgeon B."/>
            <person name="Goodwin S."/>
            <person name="Spatafora J."/>
            <person name="Crous P."/>
            <person name="Grigoriev I."/>
        </authorList>
    </citation>
    <scope>NUCLEOTIDE SEQUENCE</scope>
    <source>
        <strain evidence="1">CBS 101060</strain>
    </source>
</reference>
<dbReference type="InterPro" id="IPR029044">
    <property type="entry name" value="Nucleotide-diphossugar_trans"/>
</dbReference>
<dbReference type="Pfam" id="PF01501">
    <property type="entry name" value="Glyco_transf_8"/>
    <property type="match status" value="1"/>
</dbReference>
<name>A0A9P4SHS6_9PEZI</name>
<dbReference type="AlphaFoldDB" id="A0A9P4SHS6"/>
<dbReference type="Gene3D" id="3.90.550.10">
    <property type="entry name" value="Spore Coat Polysaccharide Biosynthesis Protein SpsA, Chain A"/>
    <property type="match status" value="1"/>
</dbReference>
<comment type="caution">
    <text evidence="1">The sequence shown here is derived from an EMBL/GenBank/DDBJ whole genome shotgun (WGS) entry which is preliminary data.</text>
</comment>
<gene>
    <name evidence="1" type="ORF">M501DRAFT_925160</name>
</gene>
<dbReference type="SUPFAM" id="SSF53448">
    <property type="entry name" value="Nucleotide-diphospho-sugar transferases"/>
    <property type="match status" value="1"/>
</dbReference>
<proteinExistence type="predicted"/>
<dbReference type="InterPro" id="IPR050587">
    <property type="entry name" value="GNT1/Glycosyltrans_8"/>
</dbReference>
<evidence type="ECO:0000313" key="2">
    <source>
        <dbReference type="Proteomes" id="UP000799429"/>
    </source>
</evidence>
<organism evidence="1 2">
    <name type="scientific">Patellaria atrata CBS 101060</name>
    <dbReference type="NCBI Taxonomy" id="1346257"/>
    <lineage>
        <taxon>Eukaryota</taxon>
        <taxon>Fungi</taxon>
        <taxon>Dikarya</taxon>
        <taxon>Ascomycota</taxon>
        <taxon>Pezizomycotina</taxon>
        <taxon>Dothideomycetes</taxon>
        <taxon>Dothideomycetes incertae sedis</taxon>
        <taxon>Patellariales</taxon>
        <taxon>Patellariaceae</taxon>
        <taxon>Patellaria</taxon>
    </lineage>
</organism>
<dbReference type="GO" id="GO:0016757">
    <property type="term" value="F:glycosyltransferase activity"/>
    <property type="evidence" value="ECO:0007669"/>
    <property type="project" value="InterPro"/>
</dbReference>